<keyword evidence="2" id="KW-1185">Reference proteome</keyword>
<evidence type="ECO:0000313" key="2">
    <source>
        <dbReference type="Proteomes" id="UP001152888"/>
    </source>
</evidence>
<gene>
    <name evidence="1" type="ORF">ACAOBT_LOCUS28797</name>
</gene>
<reference evidence="1" key="1">
    <citation type="submission" date="2022-03" db="EMBL/GenBank/DDBJ databases">
        <authorList>
            <person name="Sayadi A."/>
        </authorList>
    </citation>
    <scope>NUCLEOTIDE SEQUENCE</scope>
</reference>
<organism evidence="1 2">
    <name type="scientific">Acanthoscelides obtectus</name>
    <name type="common">Bean weevil</name>
    <name type="synonym">Bruchus obtectus</name>
    <dbReference type="NCBI Taxonomy" id="200917"/>
    <lineage>
        <taxon>Eukaryota</taxon>
        <taxon>Metazoa</taxon>
        <taxon>Ecdysozoa</taxon>
        <taxon>Arthropoda</taxon>
        <taxon>Hexapoda</taxon>
        <taxon>Insecta</taxon>
        <taxon>Pterygota</taxon>
        <taxon>Neoptera</taxon>
        <taxon>Endopterygota</taxon>
        <taxon>Coleoptera</taxon>
        <taxon>Polyphaga</taxon>
        <taxon>Cucujiformia</taxon>
        <taxon>Chrysomeloidea</taxon>
        <taxon>Chrysomelidae</taxon>
        <taxon>Bruchinae</taxon>
        <taxon>Bruchini</taxon>
        <taxon>Acanthoscelides</taxon>
    </lineage>
</organism>
<evidence type="ECO:0000313" key="1">
    <source>
        <dbReference type="EMBL" id="CAH2005878.1"/>
    </source>
</evidence>
<accession>A0A9P0M2C9</accession>
<dbReference type="AlphaFoldDB" id="A0A9P0M2C9"/>
<sequence length="62" mass="6887">MEGVDVVDKRLTIKDSVILTARTLDANWAFAGWESQWGSDAVRYVTASRRVGEKNGRPGYEG</sequence>
<name>A0A9P0M2C9_ACAOB</name>
<protein>
    <submittedName>
        <fullName evidence="1">Uncharacterized protein</fullName>
    </submittedName>
</protein>
<proteinExistence type="predicted"/>
<dbReference type="Proteomes" id="UP001152888">
    <property type="component" value="Unassembled WGS sequence"/>
</dbReference>
<comment type="caution">
    <text evidence="1">The sequence shown here is derived from an EMBL/GenBank/DDBJ whole genome shotgun (WGS) entry which is preliminary data.</text>
</comment>
<dbReference type="EMBL" id="CAKOFQ010007662">
    <property type="protein sequence ID" value="CAH2005878.1"/>
    <property type="molecule type" value="Genomic_DNA"/>
</dbReference>